<comment type="caution">
    <text evidence="2">The sequence shown here is derived from an EMBL/GenBank/DDBJ whole genome shotgun (WGS) entry which is preliminary data.</text>
</comment>
<feature type="region of interest" description="Disordered" evidence="1">
    <location>
        <begin position="1"/>
        <end position="43"/>
    </location>
</feature>
<keyword evidence="3" id="KW-1185">Reference proteome</keyword>
<organism evidence="2 3">
    <name type="scientific">Cotesia glomerata</name>
    <name type="common">Lepidopteran parasitic wasp</name>
    <name type="synonym">Apanteles glomeratus</name>
    <dbReference type="NCBI Taxonomy" id="32391"/>
    <lineage>
        <taxon>Eukaryota</taxon>
        <taxon>Metazoa</taxon>
        <taxon>Ecdysozoa</taxon>
        <taxon>Arthropoda</taxon>
        <taxon>Hexapoda</taxon>
        <taxon>Insecta</taxon>
        <taxon>Pterygota</taxon>
        <taxon>Neoptera</taxon>
        <taxon>Endopterygota</taxon>
        <taxon>Hymenoptera</taxon>
        <taxon>Apocrita</taxon>
        <taxon>Ichneumonoidea</taxon>
        <taxon>Braconidae</taxon>
        <taxon>Microgastrinae</taxon>
        <taxon>Cotesia</taxon>
    </lineage>
</organism>
<dbReference type="Proteomes" id="UP000826195">
    <property type="component" value="Unassembled WGS sequence"/>
</dbReference>
<evidence type="ECO:0000313" key="3">
    <source>
        <dbReference type="Proteomes" id="UP000826195"/>
    </source>
</evidence>
<evidence type="ECO:0000256" key="1">
    <source>
        <dbReference type="SAM" id="MobiDB-lite"/>
    </source>
</evidence>
<evidence type="ECO:0000313" key="2">
    <source>
        <dbReference type="EMBL" id="KAH0568492.1"/>
    </source>
</evidence>
<feature type="compositionally biased region" description="Basic and acidic residues" evidence="1">
    <location>
        <begin position="14"/>
        <end position="41"/>
    </location>
</feature>
<name>A0AAV7J8Y0_COTGL</name>
<dbReference type="EMBL" id="JAHXZJ010000001">
    <property type="protein sequence ID" value="KAH0568492.1"/>
    <property type="molecule type" value="Genomic_DNA"/>
</dbReference>
<accession>A0AAV7J8Y0</accession>
<reference evidence="2 3" key="1">
    <citation type="journal article" date="2021" name="J. Hered.">
        <title>A chromosome-level genome assembly of the parasitoid wasp, Cotesia glomerata (Hymenoptera: Braconidae).</title>
        <authorList>
            <person name="Pinto B.J."/>
            <person name="Weis J.J."/>
            <person name="Gamble T."/>
            <person name="Ode P.J."/>
            <person name="Paul R."/>
            <person name="Zaspel J.M."/>
        </authorList>
    </citation>
    <scope>NUCLEOTIDE SEQUENCE [LARGE SCALE GENOMIC DNA]</scope>
    <source>
        <strain evidence="2">CgM1</strain>
    </source>
</reference>
<proteinExistence type="predicted"/>
<dbReference type="AlphaFoldDB" id="A0AAV7J8Y0"/>
<sequence>MSKLYRRQVQSEQEEAKGLDREPGRRKAEREDRTESSEPRGRATAAALLFSGTRGRNRGHVIKLAEPRAAILQSFGALL</sequence>
<gene>
    <name evidence="2" type="ORF">KQX54_021063</name>
</gene>
<protein>
    <submittedName>
        <fullName evidence="2">Uncharacterized protein</fullName>
    </submittedName>
</protein>